<dbReference type="GO" id="GO:0005042">
    <property type="term" value="F:netrin receptor activity"/>
    <property type="evidence" value="ECO:0007669"/>
    <property type="project" value="InterPro"/>
</dbReference>
<sequence length="459" mass="51611">MKEDTKEVETNETRLSDKNGNIEEGSVTSVDQVSIRTGKNNKTDEGDYHSMRAESMIGKDGGTLDIQNTGVSLEIPPGALRRDYLVKMRIIPQHYRDKTESPVTSFSSVVVELLPNNVNLLKPATLVIPHCLVLKKKCGWKAKVYSSHHKEGNQPQWEEERNTKCDVTYENCVMLLRNFSWKKFEVKGRKVKAIRIILFAAKRFYHENEIFLDIGYYWDLPSCQEIISFSTVAILKGSFCTFLLNKMVSDGTDESACCFKAGQGSRLVDLIFSLKESSLSRTEAIIPSTGNATAGDTNDSGVSEESLLMYPESNRLTNISLFMTGEGLSSRHHIAEPTCLAAFTGTVRAYVISKVPARITAAARQCIAVQTYLKDYTYLSEHIGEYWKFVGRNLGVTEEQFSNIEQKVDASLKEKTYQMLRVWQMKMASAANFDVLGKALSEAGRVDLQQYLLTKYQPT</sequence>
<evidence type="ECO:0000313" key="5">
    <source>
        <dbReference type="Proteomes" id="UP000230750"/>
    </source>
</evidence>
<evidence type="ECO:0000313" key="4">
    <source>
        <dbReference type="EMBL" id="PIK39747.1"/>
    </source>
</evidence>
<dbReference type="PROSITE" id="PS50017">
    <property type="entry name" value="DEATH_DOMAIN"/>
    <property type="match status" value="1"/>
</dbReference>
<accession>A0A2G8JVF0</accession>
<dbReference type="SUPFAM" id="SSF47986">
    <property type="entry name" value="DEATH domain"/>
    <property type="match status" value="1"/>
</dbReference>
<dbReference type="PANTHER" id="PTHR12582:SF41">
    <property type="entry name" value="UNC5C-LIKE PROTEIN"/>
    <property type="match status" value="1"/>
</dbReference>
<evidence type="ECO:0008006" key="6">
    <source>
        <dbReference type="Google" id="ProtNLM"/>
    </source>
</evidence>
<reference evidence="4 5" key="1">
    <citation type="journal article" date="2017" name="PLoS Biol.">
        <title>The sea cucumber genome provides insights into morphological evolution and visceral regeneration.</title>
        <authorList>
            <person name="Zhang X."/>
            <person name="Sun L."/>
            <person name="Yuan J."/>
            <person name="Sun Y."/>
            <person name="Gao Y."/>
            <person name="Zhang L."/>
            <person name="Li S."/>
            <person name="Dai H."/>
            <person name="Hamel J.F."/>
            <person name="Liu C."/>
            <person name="Yu Y."/>
            <person name="Liu S."/>
            <person name="Lin W."/>
            <person name="Guo K."/>
            <person name="Jin S."/>
            <person name="Xu P."/>
            <person name="Storey K.B."/>
            <person name="Huan P."/>
            <person name="Zhang T."/>
            <person name="Zhou Y."/>
            <person name="Zhang J."/>
            <person name="Lin C."/>
            <person name="Li X."/>
            <person name="Xing L."/>
            <person name="Huo D."/>
            <person name="Sun M."/>
            <person name="Wang L."/>
            <person name="Mercier A."/>
            <person name="Li F."/>
            <person name="Yang H."/>
            <person name="Xiang J."/>
        </authorList>
    </citation>
    <scope>NUCLEOTIDE SEQUENCE [LARGE SCALE GENOMIC DNA]</scope>
    <source>
        <strain evidence="4">Shaxun</strain>
        <tissue evidence="4">Muscle</tissue>
    </source>
</reference>
<dbReference type="Pfam" id="PF00791">
    <property type="entry name" value="ZU5"/>
    <property type="match status" value="1"/>
</dbReference>
<dbReference type="InterPro" id="IPR000906">
    <property type="entry name" value="ZU5_dom"/>
</dbReference>
<evidence type="ECO:0000259" key="2">
    <source>
        <dbReference type="PROSITE" id="PS50017"/>
    </source>
</evidence>
<dbReference type="PANTHER" id="PTHR12582">
    <property type="entry name" value="NETRIN RECEPTOR UNC5"/>
    <property type="match status" value="1"/>
</dbReference>
<dbReference type="AlphaFoldDB" id="A0A2G8JVF0"/>
<dbReference type="InterPro" id="IPR011029">
    <property type="entry name" value="DEATH-like_dom_sf"/>
</dbReference>
<dbReference type="InterPro" id="IPR000488">
    <property type="entry name" value="Death_dom"/>
</dbReference>
<feature type="compositionally biased region" description="Basic and acidic residues" evidence="1">
    <location>
        <begin position="1"/>
        <end position="21"/>
    </location>
</feature>
<comment type="caution">
    <text evidence="4">The sequence shown here is derived from an EMBL/GenBank/DDBJ whole genome shotgun (WGS) entry which is preliminary data.</text>
</comment>
<evidence type="ECO:0000259" key="3">
    <source>
        <dbReference type="PROSITE" id="PS51145"/>
    </source>
</evidence>
<dbReference type="Pfam" id="PF00531">
    <property type="entry name" value="Death"/>
    <property type="match status" value="1"/>
</dbReference>
<dbReference type="SMART" id="SM00218">
    <property type="entry name" value="ZU5"/>
    <property type="match status" value="1"/>
</dbReference>
<dbReference type="PROSITE" id="PS51145">
    <property type="entry name" value="ZU5"/>
    <property type="match status" value="1"/>
</dbReference>
<dbReference type="Gene3D" id="1.10.533.10">
    <property type="entry name" value="Death Domain, Fas"/>
    <property type="match status" value="1"/>
</dbReference>
<keyword evidence="5" id="KW-1185">Reference proteome</keyword>
<evidence type="ECO:0000256" key="1">
    <source>
        <dbReference type="SAM" id="MobiDB-lite"/>
    </source>
</evidence>
<dbReference type="Gene3D" id="2.60.220.30">
    <property type="match status" value="1"/>
</dbReference>
<dbReference type="CDD" id="cd01670">
    <property type="entry name" value="Death"/>
    <property type="match status" value="1"/>
</dbReference>
<dbReference type="GO" id="GO:0016020">
    <property type="term" value="C:membrane"/>
    <property type="evidence" value="ECO:0007669"/>
    <property type="project" value="InterPro"/>
</dbReference>
<organism evidence="4 5">
    <name type="scientific">Stichopus japonicus</name>
    <name type="common">Sea cucumber</name>
    <dbReference type="NCBI Taxonomy" id="307972"/>
    <lineage>
        <taxon>Eukaryota</taxon>
        <taxon>Metazoa</taxon>
        <taxon>Echinodermata</taxon>
        <taxon>Eleutherozoa</taxon>
        <taxon>Echinozoa</taxon>
        <taxon>Holothuroidea</taxon>
        <taxon>Aspidochirotacea</taxon>
        <taxon>Aspidochirotida</taxon>
        <taxon>Stichopodidae</taxon>
        <taxon>Apostichopus</taxon>
    </lineage>
</organism>
<proteinExistence type="predicted"/>
<feature type="region of interest" description="Disordered" evidence="1">
    <location>
        <begin position="1"/>
        <end position="31"/>
    </location>
</feature>
<protein>
    <recommendedName>
        <fullName evidence="6">Death domain-containing protein</fullName>
    </recommendedName>
</protein>
<name>A0A2G8JVF0_STIJA</name>
<dbReference type="Proteomes" id="UP000230750">
    <property type="component" value="Unassembled WGS sequence"/>
</dbReference>
<gene>
    <name evidence="4" type="ORF">BSL78_23405</name>
</gene>
<dbReference type="OrthoDB" id="5973910at2759"/>
<feature type="domain" description="ZU5" evidence="3">
    <location>
        <begin position="51"/>
        <end position="188"/>
    </location>
</feature>
<dbReference type="EMBL" id="MRZV01001204">
    <property type="protein sequence ID" value="PIK39747.1"/>
    <property type="molecule type" value="Genomic_DNA"/>
</dbReference>
<dbReference type="STRING" id="307972.A0A2G8JVF0"/>
<feature type="domain" description="Death" evidence="2">
    <location>
        <begin position="372"/>
        <end position="456"/>
    </location>
</feature>
<dbReference type="InterPro" id="IPR037936">
    <property type="entry name" value="UNC5A-D"/>
</dbReference>